<dbReference type="KEGG" id="lha:LHA_1972"/>
<dbReference type="AlphaFoldDB" id="A0A0A8UQ58"/>
<dbReference type="InterPro" id="IPR019052">
    <property type="entry name" value="DUF2383"/>
</dbReference>
<dbReference type="PATRIC" id="fig|449.7.peg.2173"/>
<evidence type="ECO:0000259" key="1">
    <source>
        <dbReference type="Pfam" id="PF09537"/>
    </source>
</evidence>
<dbReference type="CDD" id="cd00657">
    <property type="entry name" value="Ferritin_like"/>
    <property type="match status" value="1"/>
</dbReference>
<dbReference type="EMBL" id="LN681225">
    <property type="protein sequence ID" value="CEK11000.1"/>
    <property type="molecule type" value="Genomic_DNA"/>
</dbReference>
<name>A0A0A8UQ58_LEGHA</name>
<dbReference type="Gene3D" id="1.20.1260.10">
    <property type="match status" value="1"/>
</dbReference>
<protein>
    <recommendedName>
        <fullName evidence="1">DUF2383 domain-containing protein</fullName>
    </recommendedName>
</protein>
<dbReference type="HOGENOM" id="CLU_128722_1_0_6"/>
<dbReference type="InterPro" id="IPR009078">
    <property type="entry name" value="Ferritin-like_SF"/>
</dbReference>
<feature type="domain" description="DUF2383" evidence="1">
    <location>
        <begin position="13"/>
        <end position="113"/>
    </location>
</feature>
<dbReference type="Pfam" id="PF09537">
    <property type="entry name" value="DUF2383"/>
    <property type="match status" value="1"/>
</dbReference>
<keyword evidence="3" id="KW-1185">Reference proteome</keyword>
<reference evidence="3" key="1">
    <citation type="submission" date="2014-09" db="EMBL/GenBank/DDBJ databases">
        <authorList>
            <person name="Gomez-Valero L."/>
        </authorList>
    </citation>
    <scope>NUCLEOTIDE SEQUENCE [LARGE SCALE GENOMIC DNA]</scope>
    <source>
        <strain evidence="3">ATCC35250</strain>
    </source>
</reference>
<dbReference type="RefSeq" id="WP_045106274.1">
    <property type="nucleotide sequence ID" value="NZ_LN681225.1"/>
</dbReference>
<dbReference type="InterPro" id="IPR012347">
    <property type="entry name" value="Ferritin-like"/>
</dbReference>
<accession>A0A0A8UQ58</accession>
<dbReference type="Proteomes" id="UP000032803">
    <property type="component" value="Chromosome I"/>
</dbReference>
<gene>
    <name evidence="2" type="ORF">LHA_1972</name>
</gene>
<dbReference type="OrthoDB" id="7166292at2"/>
<organism evidence="2 3">
    <name type="scientific">Legionella hackeliae</name>
    <dbReference type="NCBI Taxonomy" id="449"/>
    <lineage>
        <taxon>Bacteria</taxon>
        <taxon>Pseudomonadati</taxon>
        <taxon>Pseudomonadota</taxon>
        <taxon>Gammaproteobacteria</taxon>
        <taxon>Legionellales</taxon>
        <taxon>Legionellaceae</taxon>
        <taxon>Legionella</taxon>
    </lineage>
</organism>
<evidence type="ECO:0000313" key="2">
    <source>
        <dbReference type="EMBL" id="CEK11000.1"/>
    </source>
</evidence>
<sequence>MATIVGIQERFEDALYQLCELDYDVVEAYETAINRIDSETYRSRLKEFKNNHHRHIRDISNLLRKHKATVPVGPSAKQFLVQGKVVFANLFGDEAILQAMLLNERELNTAYERLNCHETKWKDAVTVLTRGLGNERRHQHWLETMLEQ</sequence>
<evidence type="ECO:0000313" key="3">
    <source>
        <dbReference type="Proteomes" id="UP000032803"/>
    </source>
</evidence>
<dbReference type="SUPFAM" id="SSF47240">
    <property type="entry name" value="Ferritin-like"/>
    <property type="match status" value="1"/>
</dbReference>
<proteinExistence type="predicted"/>